<dbReference type="EMBL" id="AMXF01000174">
    <property type="protein sequence ID" value="ENO95754.1"/>
    <property type="molecule type" value="Genomic_DNA"/>
</dbReference>
<evidence type="ECO:0000313" key="1">
    <source>
        <dbReference type="EMBL" id="ENO95754.1"/>
    </source>
</evidence>
<dbReference type="Proteomes" id="UP000013047">
    <property type="component" value="Unassembled WGS sequence"/>
</dbReference>
<name>N6ZUE1_9RHOO</name>
<protein>
    <submittedName>
        <fullName evidence="1">Uncharacterized protein</fullName>
    </submittedName>
</protein>
<dbReference type="AlphaFoldDB" id="N6ZUE1"/>
<organism evidence="1 2">
    <name type="scientific">Thauera phenylacetica B4P</name>
    <dbReference type="NCBI Taxonomy" id="1234382"/>
    <lineage>
        <taxon>Bacteria</taxon>
        <taxon>Pseudomonadati</taxon>
        <taxon>Pseudomonadota</taxon>
        <taxon>Betaproteobacteria</taxon>
        <taxon>Rhodocyclales</taxon>
        <taxon>Zoogloeaceae</taxon>
        <taxon>Thauera</taxon>
    </lineage>
</organism>
<reference evidence="1 2" key="1">
    <citation type="submission" date="2012-09" db="EMBL/GenBank/DDBJ databases">
        <title>Draft Genome Sequences of 6 Strains from Genus Thauera.</title>
        <authorList>
            <person name="Liu B."/>
            <person name="Shapleigh J.P."/>
            <person name="Frostegard A.H."/>
        </authorList>
    </citation>
    <scope>NUCLEOTIDE SEQUENCE [LARGE SCALE GENOMIC DNA]</scope>
    <source>
        <strain evidence="1 2">B4P</strain>
    </source>
</reference>
<comment type="caution">
    <text evidence="1">The sequence shown here is derived from an EMBL/GenBank/DDBJ whole genome shotgun (WGS) entry which is preliminary data.</text>
</comment>
<gene>
    <name evidence="1" type="ORF">C667_17401</name>
</gene>
<evidence type="ECO:0000313" key="2">
    <source>
        <dbReference type="Proteomes" id="UP000013047"/>
    </source>
</evidence>
<proteinExistence type="predicted"/>
<keyword evidence="2" id="KW-1185">Reference proteome</keyword>
<accession>N6ZUE1</accession>
<sequence length="34" mass="3923">MLLAYRRLAVDYRDGGFVFDVVQQGPAIGLDYRF</sequence>